<feature type="compositionally biased region" description="Basic and acidic residues" evidence="1">
    <location>
        <begin position="196"/>
        <end position="213"/>
    </location>
</feature>
<feature type="compositionally biased region" description="Acidic residues" evidence="1">
    <location>
        <begin position="378"/>
        <end position="389"/>
    </location>
</feature>
<feature type="compositionally biased region" description="Polar residues" evidence="1">
    <location>
        <begin position="231"/>
        <end position="245"/>
    </location>
</feature>
<name>A0AAD7C3L2_9AGAR</name>
<accession>A0AAD7C3L2</accession>
<evidence type="ECO:0000313" key="3">
    <source>
        <dbReference type="Proteomes" id="UP001221142"/>
    </source>
</evidence>
<protein>
    <submittedName>
        <fullName evidence="2">Uncharacterized protein</fullName>
    </submittedName>
</protein>
<evidence type="ECO:0000256" key="1">
    <source>
        <dbReference type="SAM" id="MobiDB-lite"/>
    </source>
</evidence>
<comment type="caution">
    <text evidence="2">The sequence shown here is derived from an EMBL/GenBank/DDBJ whole genome shotgun (WGS) entry which is preliminary data.</text>
</comment>
<dbReference type="Proteomes" id="UP001221142">
    <property type="component" value="Unassembled WGS sequence"/>
</dbReference>
<feature type="compositionally biased region" description="Acidic residues" evidence="1">
    <location>
        <begin position="398"/>
        <end position="436"/>
    </location>
</feature>
<feature type="compositionally biased region" description="Basic residues" evidence="1">
    <location>
        <begin position="289"/>
        <end position="300"/>
    </location>
</feature>
<proteinExistence type="predicted"/>
<feature type="compositionally biased region" description="Basic and acidic residues" evidence="1">
    <location>
        <begin position="150"/>
        <end position="162"/>
    </location>
</feature>
<feature type="compositionally biased region" description="Acidic residues" evidence="1">
    <location>
        <begin position="259"/>
        <end position="284"/>
    </location>
</feature>
<keyword evidence="3" id="KW-1185">Reference proteome</keyword>
<dbReference type="EMBL" id="JARKIF010000005">
    <property type="protein sequence ID" value="KAJ7638233.1"/>
    <property type="molecule type" value="Genomic_DNA"/>
</dbReference>
<feature type="compositionally biased region" description="Low complexity" evidence="1">
    <location>
        <begin position="333"/>
        <end position="355"/>
    </location>
</feature>
<gene>
    <name evidence="2" type="ORF">FB45DRAFT_397732</name>
</gene>
<feature type="region of interest" description="Disordered" evidence="1">
    <location>
        <begin position="33"/>
        <end position="437"/>
    </location>
</feature>
<organism evidence="2 3">
    <name type="scientific">Roridomyces roridus</name>
    <dbReference type="NCBI Taxonomy" id="1738132"/>
    <lineage>
        <taxon>Eukaryota</taxon>
        <taxon>Fungi</taxon>
        <taxon>Dikarya</taxon>
        <taxon>Basidiomycota</taxon>
        <taxon>Agaricomycotina</taxon>
        <taxon>Agaricomycetes</taxon>
        <taxon>Agaricomycetidae</taxon>
        <taxon>Agaricales</taxon>
        <taxon>Marasmiineae</taxon>
        <taxon>Mycenaceae</taxon>
        <taxon>Roridomyces</taxon>
    </lineage>
</organism>
<dbReference type="AlphaFoldDB" id="A0AAD7C3L2"/>
<sequence>MIPAEMDDASYALALSLWTAEVDDEERLARETERAVAASWEDIASREIASEGESSDEEESEEQKHRRTQLAADALQRYRAEIESRMRGLNTTVPPPLGSDIQDDPVDAPEPAASPSHPNSPPNPTPHSETVPAGPAPHSETEPSSPGPHADSDHRHCPDHHCHDHHHSSHQPSPEQVERDLRPASRPPGEPIFRAGYRDHERQHELEMRDKERQRKKKEREDEEAEAEKQSQMAMVQVQRTTIAESSRKGKGKAKAVEDEAEEEEEEDAEALPSDGDDDEDEDQPSAPKGKRIPPTKGKSRTVTTVASRLGRRKRTRLVIRSPRPRREQQGPDAGNSDAAGSSGVGVESDGSSGNAAETCGRPPGPSCSFHAGHDWDPETDDNESDADWDAQWKDDSDWGDDGAGDDDGLDMNGDADDDDDAGEGWETERDEEEEDRPFTIDVTRCAHCGKTKQQLTGGKLRGLYGRTGERRHICSACCRRKNRDWKTFLLEHRFLEKRSVVDRTAWEHTFADRWVEAANCRTTEIAVKIKGPFARHLHEQQRIEVNRQKRAEIQSTQSCEVDECKSTELVSRFGALGIFCMSHGNRALRLSKRNPLVEPTDLMASFKADAGSFLDRESTYKVMIDGRILQEAEEDKSRCHACPAEVHRWRFLACTNGFRGLCRKHLSRAVLPVYVEQSSYSYFRRRSKLSHSSFVEAPAQGAIASVIATSALSWHWIRCRGCGVRIKHNAAGRSSLGTALDHRHGDPDGINGWLCFPCNTGPLVEYQHCEDTVDWVPKMIADVLALDGGTLLHREKFASWEAPGWISDYQQRSALAAASVPVYWEHSVHMSYLADLKKTVNYGDHPREEACHHCRVTGRPGGGTTHRRNRCMGRTENQAKRLAAMEHDPTNAADAYLESYQRHVVELVTRIPDIAETQPALKRVFDACQEDSDVRAYLATIPAPEEVDAVWMQGLEERMDRSPAVQGAIADLVKDLGAQRMDARTIHRFTFTKNGIRHLPPSDGWHFGRYPAL</sequence>
<reference evidence="2" key="1">
    <citation type="submission" date="2023-03" db="EMBL/GenBank/DDBJ databases">
        <title>Massive genome expansion in bonnet fungi (Mycena s.s.) driven by repeated elements and novel gene families across ecological guilds.</title>
        <authorList>
            <consortium name="Lawrence Berkeley National Laboratory"/>
            <person name="Harder C.B."/>
            <person name="Miyauchi S."/>
            <person name="Viragh M."/>
            <person name="Kuo A."/>
            <person name="Thoen E."/>
            <person name="Andreopoulos B."/>
            <person name="Lu D."/>
            <person name="Skrede I."/>
            <person name="Drula E."/>
            <person name="Henrissat B."/>
            <person name="Morin E."/>
            <person name="Kohler A."/>
            <person name="Barry K."/>
            <person name="LaButti K."/>
            <person name="Morin E."/>
            <person name="Salamov A."/>
            <person name="Lipzen A."/>
            <person name="Mereny Z."/>
            <person name="Hegedus B."/>
            <person name="Baldrian P."/>
            <person name="Stursova M."/>
            <person name="Weitz H."/>
            <person name="Taylor A."/>
            <person name="Grigoriev I.V."/>
            <person name="Nagy L.G."/>
            <person name="Martin F."/>
            <person name="Kauserud H."/>
        </authorList>
    </citation>
    <scope>NUCLEOTIDE SEQUENCE</scope>
    <source>
        <strain evidence="2">9284</strain>
    </source>
</reference>
<evidence type="ECO:0000313" key="2">
    <source>
        <dbReference type="EMBL" id="KAJ7638233.1"/>
    </source>
</evidence>
<feature type="compositionally biased region" description="Basic and acidic residues" evidence="1">
    <location>
        <begin position="76"/>
        <end position="86"/>
    </location>
</feature>